<organism evidence="1 2">
    <name type="scientific">Halteria grandinella</name>
    <dbReference type="NCBI Taxonomy" id="5974"/>
    <lineage>
        <taxon>Eukaryota</taxon>
        <taxon>Sar</taxon>
        <taxon>Alveolata</taxon>
        <taxon>Ciliophora</taxon>
        <taxon>Intramacronucleata</taxon>
        <taxon>Spirotrichea</taxon>
        <taxon>Stichotrichia</taxon>
        <taxon>Sporadotrichida</taxon>
        <taxon>Halteriidae</taxon>
        <taxon>Halteria</taxon>
    </lineage>
</organism>
<keyword evidence="2" id="KW-1185">Reference proteome</keyword>
<comment type="caution">
    <text evidence="1">The sequence shown here is derived from an EMBL/GenBank/DDBJ whole genome shotgun (WGS) entry which is preliminary data.</text>
</comment>
<dbReference type="EMBL" id="RRYP01002056">
    <property type="protein sequence ID" value="TNV85183.1"/>
    <property type="molecule type" value="Genomic_DNA"/>
</dbReference>
<proteinExistence type="predicted"/>
<name>A0A8J8P1K1_HALGN</name>
<dbReference type="Proteomes" id="UP000785679">
    <property type="component" value="Unassembled WGS sequence"/>
</dbReference>
<sequence>MDEDSRKSAQGSFRSLDYIGIALSALGILRRARAGYILIYMWLPFRTVVNCSCYRFQQSVTCKIDQAKNWHFTMDLEEAMH</sequence>
<evidence type="ECO:0000313" key="1">
    <source>
        <dbReference type="EMBL" id="TNV85183.1"/>
    </source>
</evidence>
<protein>
    <submittedName>
        <fullName evidence="1">Uncharacterized protein</fullName>
    </submittedName>
</protein>
<accession>A0A8J8P1K1</accession>
<gene>
    <name evidence="1" type="ORF">FGO68_gene9458</name>
</gene>
<reference evidence="1" key="1">
    <citation type="submission" date="2019-06" db="EMBL/GenBank/DDBJ databases">
        <authorList>
            <person name="Zheng W."/>
        </authorList>
    </citation>
    <scope>NUCLEOTIDE SEQUENCE</scope>
    <source>
        <strain evidence="1">QDHG01</strain>
    </source>
</reference>
<evidence type="ECO:0000313" key="2">
    <source>
        <dbReference type="Proteomes" id="UP000785679"/>
    </source>
</evidence>
<dbReference type="AlphaFoldDB" id="A0A8J8P1K1"/>